<dbReference type="PROSITE" id="PS00723">
    <property type="entry name" value="POLYPRENYL_SYNTHASE_1"/>
    <property type="match status" value="1"/>
</dbReference>
<dbReference type="Gene3D" id="1.10.600.10">
    <property type="entry name" value="Farnesyl Diphosphate Synthase"/>
    <property type="match status" value="1"/>
</dbReference>
<dbReference type="GO" id="GO:0004659">
    <property type="term" value="F:prenyltransferase activity"/>
    <property type="evidence" value="ECO:0007669"/>
    <property type="project" value="InterPro"/>
</dbReference>
<gene>
    <name evidence="7" type="ORF">SAMN06296427_10260</name>
</gene>
<dbReference type="PANTHER" id="PTHR12001">
    <property type="entry name" value="GERANYLGERANYL PYROPHOSPHATE SYNTHASE"/>
    <property type="match status" value="1"/>
</dbReference>
<dbReference type="PROSITE" id="PS00444">
    <property type="entry name" value="POLYPRENYL_SYNTHASE_2"/>
    <property type="match status" value="1"/>
</dbReference>
<keyword evidence="8" id="KW-1185">Reference proteome</keyword>
<reference evidence="7 8" key="1">
    <citation type="submission" date="2017-04" db="EMBL/GenBank/DDBJ databases">
        <authorList>
            <person name="Afonso C.L."/>
            <person name="Miller P.J."/>
            <person name="Scott M.A."/>
            <person name="Spackman E."/>
            <person name="Goraichik I."/>
            <person name="Dimitrov K.M."/>
            <person name="Suarez D.L."/>
            <person name="Swayne D.E."/>
        </authorList>
    </citation>
    <scope>NUCLEOTIDE SEQUENCE [LARGE SCALE GENOMIC DNA]</scope>
    <source>
        <strain evidence="7 8">CGMCC 1.12708</strain>
    </source>
</reference>
<evidence type="ECO:0000256" key="6">
    <source>
        <dbReference type="RuleBase" id="RU004466"/>
    </source>
</evidence>
<keyword evidence="5" id="KW-0460">Magnesium</keyword>
<dbReference type="STRING" id="1434700.SAMN06296427_10260"/>
<comment type="similarity">
    <text evidence="2 6">Belongs to the FPP/GGPP synthase family.</text>
</comment>
<evidence type="ECO:0000256" key="5">
    <source>
        <dbReference type="ARBA" id="ARBA00022842"/>
    </source>
</evidence>
<evidence type="ECO:0000256" key="1">
    <source>
        <dbReference type="ARBA" id="ARBA00001946"/>
    </source>
</evidence>
<organism evidence="7 8">
    <name type="scientific">Moheibacter sediminis</name>
    <dbReference type="NCBI Taxonomy" id="1434700"/>
    <lineage>
        <taxon>Bacteria</taxon>
        <taxon>Pseudomonadati</taxon>
        <taxon>Bacteroidota</taxon>
        <taxon>Flavobacteriia</taxon>
        <taxon>Flavobacteriales</taxon>
        <taxon>Weeksellaceae</taxon>
        <taxon>Moheibacter</taxon>
    </lineage>
</organism>
<keyword evidence="3 6" id="KW-0808">Transferase</keyword>
<dbReference type="GO" id="GO:0046872">
    <property type="term" value="F:metal ion binding"/>
    <property type="evidence" value="ECO:0007669"/>
    <property type="project" value="UniProtKB-KW"/>
</dbReference>
<evidence type="ECO:0000256" key="3">
    <source>
        <dbReference type="ARBA" id="ARBA00022679"/>
    </source>
</evidence>
<dbReference type="EMBL" id="FWXS01000002">
    <property type="protein sequence ID" value="SMC41528.1"/>
    <property type="molecule type" value="Genomic_DNA"/>
</dbReference>
<comment type="cofactor">
    <cofactor evidence="1">
        <name>Mg(2+)</name>
        <dbReference type="ChEBI" id="CHEBI:18420"/>
    </cofactor>
</comment>
<evidence type="ECO:0000256" key="4">
    <source>
        <dbReference type="ARBA" id="ARBA00022723"/>
    </source>
</evidence>
<dbReference type="GO" id="GO:0008299">
    <property type="term" value="P:isoprenoid biosynthetic process"/>
    <property type="evidence" value="ECO:0007669"/>
    <property type="project" value="InterPro"/>
</dbReference>
<evidence type="ECO:0000313" key="7">
    <source>
        <dbReference type="EMBL" id="SMC41528.1"/>
    </source>
</evidence>
<dbReference type="SFLD" id="SFLDG01017">
    <property type="entry name" value="Polyprenyl_Transferase_Like"/>
    <property type="match status" value="1"/>
</dbReference>
<dbReference type="InterPro" id="IPR008949">
    <property type="entry name" value="Isoprenoid_synthase_dom_sf"/>
</dbReference>
<proteinExistence type="inferred from homology"/>
<dbReference type="Proteomes" id="UP000192393">
    <property type="component" value="Unassembled WGS sequence"/>
</dbReference>
<evidence type="ECO:0000256" key="2">
    <source>
        <dbReference type="ARBA" id="ARBA00006706"/>
    </source>
</evidence>
<dbReference type="CDD" id="cd00685">
    <property type="entry name" value="Trans_IPPS_HT"/>
    <property type="match status" value="1"/>
</dbReference>
<dbReference type="InterPro" id="IPR000092">
    <property type="entry name" value="Polyprenyl_synt"/>
</dbReference>
<accession>A0A1W1Z0P3</accession>
<dbReference type="SFLD" id="SFLDS00005">
    <property type="entry name" value="Isoprenoid_Synthase_Type_I"/>
    <property type="match status" value="1"/>
</dbReference>
<evidence type="ECO:0000313" key="8">
    <source>
        <dbReference type="Proteomes" id="UP000192393"/>
    </source>
</evidence>
<protein>
    <submittedName>
        <fullName evidence="7">Geranylgeranyl diphosphate synthase, type II</fullName>
    </submittedName>
</protein>
<dbReference type="Pfam" id="PF00348">
    <property type="entry name" value="polyprenyl_synt"/>
    <property type="match status" value="1"/>
</dbReference>
<dbReference type="SUPFAM" id="SSF48576">
    <property type="entry name" value="Terpenoid synthases"/>
    <property type="match status" value="1"/>
</dbReference>
<dbReference type="InterPro" id="IPR033749">
    <property type="entry name" value="Polyprenyl_synt_CS"/>
</dbReference>
<sequence length="360" mass="41630">MFKKLLIRIFNKFFKVTFNFSKSYALSLPLRNHTVYMNSVIEEYQEIVSKALEEFSFDEWEPKELYEPCDYILSIGGKRLRPIIVMLGSYVFDGKVEDVLKPALAIEFFHNFSLMHDDIMDAAPLRRGKQTVHIKYNTNVGILSGDAMLIKAYEMFEDLPADKFKVVTKLFSKTAVELCEGQQYDMNFETQEVVTYEEYIKMITLKTGVMMGASLNIGALIADGSEEDCHNLYEFGKNLGIAFQLKDDYLDVFGQQDFGKIHAGDVFENKKTILFIKALEKAGPKEIDELKFWYSMKTDNVDKVYAVEKIFRMLKVDHAIMDLISEYTKKSMEYLDKVSASEEKKIQLRQLASSLIERQI</sequence>
<name>A0A1W1Z0P3_9FLAO</name>
<keyword evidence="4" id="KW-0479">Metal-binding</keyword>
<dbReference type="PANTHER" id="PTHR12001:SF85">
    <property type="entry name" value="SHORT CHAIN ISOPRENYL DIPHOSPHATE SYNTHASE"/>
    <property type="match status" value="1"/>
</dbReference>
<dbReference type="AlphaFoldDB" id="A0A1W1Z0P3"/>